<comment type="similarity">
    <text evidence="1">Belongs to the 'phage' integrase family.</text>
</comment>
<dbReference type="GO" id="GO:0003677">
    <property type="term" value="F:DNA binding"/>
    <property type="evidence" value="ECO:0007669"/>
    <property type="project" value="UniProtKB-UniRule"/>
</dbReference>
<keyword evidence="3 5" id="KW-0238">DNA-binding</keyword>
<evidence type="ECO:0000256" key="5">
    <source>
        <dbReference type="PROSITE-ProRule" id="PRU01248"/>
    </source>
</evidence>
<dbReference type="PANTHER" id="PTHR30629:SF2">
    <property type="entry name" value="PROPHAGE INTEGRASE INTS-RELATED"/>
    <property type="match status" value="1"/>
</dbReference>
<dbReference type="PANTHER" id="PTHR30629">
    <property type="entry name" value="PROPHAGE INTEGRASE"/>
    <property type="match status" value="1"/>
</dbReference>
<dbReference type="Gene3D" id="1.10.443.10">
    <property type="entry name" value="Intergrase catalytic core"/>
    <property type="match status" value="1"/>
</dbReference>
<evidence type="ECO:0000259" key="7">
    <source>
        <dbReference type="PROSITE" id="PS51900"/>
    </source>
</evidence>
<keyword evidence="4" id="KW-0233">DNA recombination</keyword>
<proteinExistence type="inferred from homology"/>
<organism evidence="8">
    <name type="scientific">Veillonella ratti</name>
    <dbReference type="NCBI Taxonomy" id="103892"/>
    <lineage>
        <taxon>Bacteria</taxon>
        <taxon>Bacillati</taxon>
        <taxon>Bacillota</taxon>
        <taxon>Negativicutes</taxon>
        <taxon>Veillonellales</taxon>
        <taxon>Veillonellaceae</taxon>
        <taxon>Veillonella</taxon>
    </lineage>
</organism>
<evidence type="ECO:0000259" key="6">
    <source>
        <dbReference type="PROSITE" id="PS51898"/>
    </source>
</evidence>
<dbReference type="InterPro" id="IPR013762">
    <property type="entry name" value="Integrase-like_cat_sf"/>
</dbReference>
<dbReference type="RefSeq" id="WP_156704709.1">
    <property type="nucleotide sequence ID" value="NZ_CACRUX010000047.1"/>
</dbReference>
<dbReference type="InterPro" id="IPR050808">
    <property type="entry name" value="Phage_Integrase"/>
</dbReference>
<dbReference type="AlphaFoldDB" id="A0A6N3BZU5"/>
<keyword evidence="2" id="KW-0229">DNA integration</keyword>
<dbReference type="SUPFAM" id="SSF56349">
    <property type="entry name" value="DNA breaking-rejoining enzymes"/>
    <property type="match status" value="1"/>
</dbReference>
<dbReference type="PROSITE" id="PS51898">
    <property type="entry name" value="TYR_RECOMBINASE"/>
    <property type="match status" value="1"/>
</dbReference>
<evidence type="ECO:0000256" key="2">
    <source>
        <dbReference type="ARBA" id="ARBA00022908"/>
    </source>
</evidence>
<protein>
    <submittedName>
        <fullName evidence="8">Site-specific tyrosine recombinase XerC</fullName>
    </submittedName>
</protein>
<dbReference type="GO" id="GO:0015074">
    <property type="term" value="P:DNA integration"/>
    <property type="evidence" value="ECO:0007669"/>
    <property type="project" value="UniProtKB-KW"/>
</dbReference>
<dbReference type="InterPro" id="IPR011010">
    <property type="entry name" value="DNA_brk_join_enz"/>
</dbReference>
<dbReference type="PROSITE" id="PS51900">
    <property type="entry name" value="CB"/>
    <property type="match status" value="1"/>
</dbReference>
<evidence type="ECO:0000256" key="3">
    <source>
        <dbReference type="ARBA" id="ARBA00023125"/>
    </source>
</evidence>
<dbReference type="InterPro" id="IPR010998">
    <property type="entry name" value="Integrase_recombinase_N"/>
</dbReference>
<evidence type="ECO:0000313" key="8">
    <source>
        <dbReference type="EMBL" id="VYU07107.1"/>
    </source>
</evidence>
<dbReference type="InterPro" id="IPR044068">
    <property type="entry name" value="CB"/>
</dbReference>
<dbReference type="EMBL" id="CACRUX010000047">
    <property type="protein sequence ID" value="VYU07107.1"/>
    <property type="molecule type" value="Genomic_DNA"/>
</dbReference>
<sequence>MKLPNNYGSITKLSGNRRRPFMVRKSLDGKQLVIGYFESKEKALQALADYNRQPDELPKSSITLTTLYKQWLPHHAPNLSKSGVASYENSYRHIQSIASIPIQNLTYDDFQGVLDAMQLSYASKKKVRSLINQLCKFAIKKDLMQRNFGDLVTIGKNSKVRPHKPFTRQQINKLWQLNTAESDGALILLYTGMRCGELLNLRRRDINLKSKYLTVTKSKTKAGEGRIIPIHKRIQPIIESRCSQYQDRLFPISYTNFAKHFSRITNGKHTTHDCRHTVATMLDSADANPNAVRAILGHKNGDITDKVYTHKGLRDLRRAINLLK</sequence>
<dbReference type="Pfam" id="PF00589">
    <property type="entry name" value="Phage_integrase"/>
    <property type="match status" value="1"/>
</dbReference>
<evidence type="ECO:0000256" key="4">
    <source>
        <dbReference type="ARBA" id="ARBA00023172"/>
    </source>
</evidence>
<evidence type="ECO:0000256" key="1">
    <source>
        <dbReference type="ARBA" id="ARBA00008857"/>
    </source>
</evidence>
<reference evidence="8" key="1">
    <citation type="submission" date="2019-11" db="EMBL/GenBank/DDBJ databases">
        <authorList>
            <person name="Feng L."/>
        </authorList>
    </citation>
    <scope>NUCLEOTIDE SEQUENCE</scope>
    <source>
        <strain evidence="8">VrattiLFYP33</strain>
    </source>
</reference>
<feature type="domain" description="Tyr recombinase" evidence="6">
    <location>
        <begin position="161"/>
        <end position="321"/>
    </location>
</feature>
<accession>A0A6N3BZU5</accession>
<feature type="domain" description="Core-binding (CB)" evidence="7">
    <location>
        <begin position="62"/>
        <end position="139"/>
    </location>
</feature>
<dbReference type="Gene3D" id="1.10.150.130">
    <property type="match status" value="1"/>
</dbReference>
<dbReference type="InterPro" id="IPR002104">
    <property type="entry name" value="Integrase_catalytic"/>
</dbReference>
<name>A0A6N3BZU5_9FIRM</name>
<gene>
    <name evidence="8" type="ORF">VRLFYP33_01171</name>
</gene>
<dbReference type="CDD" id="cd01189">
    <property type="entry name" value="INT_ICEBs1_C_like"/>
    <property type="match status" value="1"/>
</dbReference>
<dbReference type="GO" id="GO:0006310">
    <property type="term" value="P:DNA recombination"/>
    <property type="evidence" value="ECO:0007669"/>
    <property type="project" value="UniProtKB-KW"/>
</dbReference>